<evidence type="ECO:0000313" key="3">
    <source>
        <dbReference type="Proteomes" id="UP000006727"/>
    </source>
</evidence>
<dbReference type="InParanoid" id="A0A2K1KC20"/>
<dbReference type="PaxDb" id="3218-PP1S2_648V6.1"/>
<proteinExistence type="predicted"/>
<evidence type="ECO:0000313" key="2">
    <source>
        <dbReference type="EnsemblPlants" id="PAC:32923018.CDS.1"/>
    </source>
</evidence>
<organism evidence="1">
    <name type="scientific">Physcomitrium patens</name>
    <name type="common">Spreading-leaved earth moss</name>
    <name type="synonym">Physcomitrella patens</name>
    <dbReference type="NCBI Taxonomy" id="3218"/>
    <lineage>
        <taxon>Eukaryota</taxon>
        <taxon>Viridiplantae</taxon>
        <taxon>Streptophyta</taxon>
        <taxon>Embryophyta</taxon>
        <taxon>Bryophyta</taxon>
        <taxon>Bryophytina</taxon>
        <taxon>Bryopsida</taxon>
        <taxon>Funariidae</taxon>
        <taxon>Funariales</taxon>
        <taxon>Funariaceae</taxon>
        <taxon>Physcomitrium</taxon>
    </lineage>
</organism>
<dbReference type="Gramene" id="Pp3c7_18040V3.1">
    <property type="protein sequence ID" value="PAC:32923018.CDS.1"/>
    <property type="gene ID" value="Pp3c7_18040"/>
</dbReference>
<dbReference type="Proteomes" id="UP000006727">
    <property type="component" value="Chromosome 7"/>
</dbReference>
<keyword evidence="3" id="KW-1185">Reference proteome</keyword>
<evidence type="ECO:0000313" key="1">
    <source>
        <dbReference type="EMBL" id="PNR51334.1"/>
    </source>
</evidence>
<reference evidence="1 3" key="2">
    <citation type="journal article" date="2018" name="Plant J.">
        <title>The Physcomitrella patens chromosome-scale assembly reveals moss genome structure and evolution.</title>
        <authorList>
            <person name="Lang D."/>
            <person name="Ullrich K.K."/>
            <person name="Murat F."/>
            <person name="Fuchs J."/>
            <person name="Jenkins J."/>
            <person name="Haas F.B."/>
            <person name="Piednoel M."/>
            <person name="Gundlach H."/>
            <person name="Van Bel M."/>
            <person name="Meyberg R."/>
            <person name="Vives C."/>
            <person name="Morata J."/>
            <person name="Symeonidi A."/>
            <person name="Hiss M."/>
            <person name="Muchero W."/>
            <person name="Kamisugi Y."/>
            <person name="Saleh O."/>
            <person name="Blanc G."/>
            <person name="Decker E.L."/>
            <person name="van Gessel N."/>
            <person name="Grimwood J."/>
            <person name="Hayes R.D."/>
            <person name="Graham S.W."/>
            <person name="Gunter L.E."/>
            <person name="McDaniel S.F."/>
            <person name="Hoernstein S.N.W."/>
            <person name="Larsson A."/>
            <person name="Li F.W."/>
            <person name="Perroud P.F."/>
            <person name="Phillips J."/>
            <person name="Ranjan P."/>
            <person name="Rokshar D.S."/>
            <person name="Rothfels C.J."/>
            <person name="Schneider L."/>
            <person name="Shu S."/>
            <person name="Stevenson D.W."/>
            <person name="Thummler F."/>
            <person name="Tillich M."/>
            <person name="Villarreal Aguilar J.C."/>
            <person name="Widiez T."/>
            <person name="Wong G.K."/>
            <person name="Wymore A."/>
            <person name="Zhang Y."/>
            <person name="Zimmer A.D."/>
            <person name="Quatrano R.S."/>
            <person name="Mayer K.F.X."/>
            <person name="Goodstein D."/>
            <person name="Casacuberta J.M."/>
            <person name="Vandepoele K."/>
            <person name="Reski R."/>
            <person name="Cuming A.C."/>
            <person name="Tuskan G.A."/>
            <person name="Maumus F."/>
            <person name="Salse J."/>
            <person name="Schmutz J."/>
            <person name="Rensing S.A."/>
        </authorList>
    </citation>
    <scope>NUCLEOTIDE SEQUENCE [LARGE SCALE GENOMIC DNA]</scope>
    <source>
        <strain evidence="2 3">cv. Gransden 2004</strain>
    </source>
</reference>
<protein>
    <submittedName>
        <fullName evidence="1 2">Uncharacterized protein</fullName>
    </submittedName>
</protein>
<dbReference type="Gramene" id="Pp3c7_18040V3.2">
    <property type="protein sequence ID" value="PAC:32923019.CDS.1"/>
    <property type="gene ID" value="Pp3c7_18040"/>
</dbReference>
<gene>
    <name evidence="1" type="ORF">PHYPA_010520</name>
</gene>
<dbReference type="AlphaFoldDB" id="A0A2K1KC20"/>
<accession>A0A2K1KC20</accession>
<name>A0A2K1KC20_PHYPA</name>
<sequence>MQSIEGICCLSSSCFPSICTIANVEVALFIYFGKCSGHSSVCRVVKRSNQTRLIWMLGYLGSRWKHSGLFQT</sequence>
<dbReference type="EnsemblPlants" id="Pp3c7_18040V3.1">
    <property type="protein sequence ID" value="PAC:32923018.CDS.1"/>
    <property type="gene ID" value="Pp3c7_18040"/>
</dbReference>
<reference evidence="1 3" key="1">
    <citation type="journal article" date="2008" name="Science">
        <title>The Physcomitrella genome reveals evolutionary insights into the conquest of land by plants.</title>
        <authorList>
            <person name="Rensing S."/>
            <person name="Lang D."/>
            <person name="Zimmer A."/>
            <person name="Terry A."/>
            <person name="Salamov A."/>
            <person name="Shapiro H."/>
            <person name="Nishiyama T."/>
            <person name="Perroud P.-F."/>
            <person name="Lindquist E."/>
            <person name="Kamisugi Y."/>
            <person name="Tanahashi T."/>
            <person name="Sakakibara K."/>
            <person name="Fujita T."/>
            <person name="Oishi K."/>
            <person name="Shin-I T."/>
            <person name="Kuroki Y."/>
            <person name="Toyoda A."/>
            <person name="Suzuki Y."/>
            <person name="Hashimoto A."/>
            <person name="Yamaguchi K."/>
            <person name="Sugano A."/>
            <person name="Kohara Y."/>
            <person name="Fujiyama A."/>
            <person name="Anterola A."/>
            <person name="Aoki S."/>
            <person name="Ashton N."/>
            <person name="Barbazuk W.B."/>
            <person name="Barker E."/>
            <person name="Bennetzen J."/>
            <person name="Bezanilla M."/>
            <person name="Blankenship R."/>
            <person name="Cho S.H."/>
            <person name="Dutcher S."/>
            <person name="Estelle M."/>
            <person name="Fawcett J.A."/>
            <person name="Gundlach H."/>
            <person name="Hanada K."/>
            <person name="Heyl A."/>
            <person name="Hicks K.A."/>
            <person name="Hugh J."/>
            <person name="Lohr M."/>
            <person name="Mayer K."/>
            <person name="Melkozernov A."/>
            <person name="Murata T."/>
            <person name="Nelson D."/>
            <person name="Pils B."/>
            <person name="Prigge M."/>
            <person name="Reiss B."/>
            <person name="Renner T."/>
            <person name="Rombauts S."/>
            <person name="Rushton P."/>
            <person name="Sanderfoot A."/>
            <person name="Schween G."/>
            <person name="Shiu S.-H."/>
            <person name="Stueber K."/>
            <person name="Theodoulou F.L."/>
            <person name="Tu H."/>
            <person name="Van de Peer Y."/>
            <person name="Verrier P.J."/>
            <person name="Waters E."/>
            <person name="Wood A."/>
            <person name="Yang L."/>
            <person name="Cove D."/>
            <person name="Cuming A."/>
            <person name="Hasebe M."/>
            <person name="Lucas S."/>
            <person name="Mishler D.B."/>
            <person name="Reski R."/>
            <person name="Grigoriev I."/>
            <person name="Quatrano R.S."/>
            <person name="Boore J.L."/>
        </authorList>
    </citation>
    <scope>NUCLEOTIDE SEQUENCE [LARGE SCALE GENOMIC DNA]</scope>
    <source>
        <strain evidence="2 3">cv. Gransden 2004</strain>
    </source>
</reference>
<dbReference type="EMBL" id="ABEU02000007">
    <property type="protein sequence ID" value="PNR51334.1"/>
    <property type="molecule type" value="Genomic_DNA"/>
</dbReference>
<dbReference type="EnsemblPlants" id="Pp3c7_18040V3.2">
    <property type="protein sequence ID" value="PAC:32923019.CDS.1"/>
    <property type="gene ID" value="Pp3c7_18040"/>
</dbReference>
<reference evidence="2" key="3">
    <citation type="submission" date="2020-12" db="UniProtKB">
        <authorList>
            <consortium name="EnsemblPlants"/>
        </authorList>
    </citation>
    <scope>IDENTIFICATION</scope>
</reference>